<dbReference type="Pfam" id="PF02298">
    <property type="entry name" value="Cu_bind_like"/>
    <property type="match status" value="1"/>
</dbReference>
<name>A0AAN9EPW7_CROPI</name>
<reference evidence="7 8" key="1">
    <citation type="submission" date="2024-01" db="EMBL/GenBank/DDBJ databases">
        <title>The genomes of 5 underutilized Papilionoideae crops provide insights into root nodulation and disease resistanc.</title>
        <authorList>
            <person name="Yuan L."/>
        </authorList>
    </citation>
    <scope>NUCLEOTIDE SEQUENCE [LARGE SCALE GENOMIC DNA]</scope>
    <source>
        <strain evidence="7">ZHUSHIDOU_FW_LH</strain>
        <tissue evidence="7">Leaf</tissue>
    </source>
</reference>
<keyword evidence="3" id="KW-0325">Glycoprotein</keyword>
<evidence type="ECO:0000313" key="8">
    <source>
        <dbReference type="Proteomes" id="UP001372338"/>
    </source>
</evidence>
<dbReference type="GO" id="GO:0005886">
    <property type="term" value="C:plasma membrane"/>
    <property type="evidence" value="ECO:0007669"/>
    <property type="project" value="TreeGrafter"/>
</dbReference>
<evidence type="ECO:0000256" key="5">
    <source>
        <dbReference type="ARBA" id="ARBA00037626"/>
    </source>
</evidence>
<dbReference type="PROSITE" id="PS51485">
    <property type="entry name" value="PHYTOCYANIN"/>
    <property type="match status" value="1"/>
</dbReference>
<organism evidence="7 8">
    <name type="scientific">Crotalaria pallida</name>
    <name type="common">Smooth rattlebox</name>
    <name type="synonym">Crotalaria striata</name>
    <dbReference type="NCBI Taxonomy" id="3830"/>
    <lineage>
        <taxon>Eukaryota</taxon>
        <taxon>Viridiplantae</taxon>
        <taxon>Streptophyta</taxon>
        <taxon>Embryophyta</taxon>
        <taxon>Tracheophyta</taxon>
        <taxon>Spermatophyta</taxon>
        <taxon>Magnoliopsida</taxon>
        <taxon>eudicotyledons</taxon>
        <taxon>Gunneridae</taxon>
        <taxon>Pentapetalae</taxon>
        <taxon>rosids</taxon>
        <taxon>fabids</taxon>
        <taxon>Fabales</taxon>
        <taxon>Fabaceae</taxon>
        <taxon>Papilionoideae</taxon>
        <taxon>50 kb inversion clade</taxon>
        <taxon>genistoids sensu lato</taxon>
        <taxon>core genistoids</taxon>
        <taxon>Crotalarieae</taxon>
        <taxon>Crotalaria</taxon>
    </lineage>
</organism>
<protein>
    <recommendedName>
        <fullName evidence="6">Phytocyanin domain-containing protein</fullName>
    </recommendedName>
</protein>
<evidence type="ECO:0000256" key="4">
    <source>
        <dbReference type="ARBA" id="ARBA00035011"/>
    </source>
</evidence>
<dbReference type="InterPro" id="IPR003245">
    <property type="entry name" value="Phytocyanin_dom"/>
</dbReference>
<evidence type="ECO:0000256" key="3">
    <source>
        <dbReference type="ARBA" id="ARBA00023180"/>
    </source>
</evidence>
<evidence type="ECO:0000256" key="2">
    <source>
        <dbReference type="ARBA" id="ARBA00023157"/>
    </source>
</evidence>
<dbReference type="InterPro" id="IPR008972">
    <property type="entry name" value="Cupredoxin"/>
</dbReference>
<proteinExistence type="inferred from homology"/>
<dbReference type="PANTHER" id="PTHR33021:SF262">
    <property type="entry name" value="EARLY NODULIN-LIKE PROTEIN 20"/>
    <property type="match status" value="1"/>
</dbReference>
<dbReference type="GO" id="GO:0009055">
    <property type="term" value="F:electron transfer activity"/>
    <property type="evidence" value="ECO:0007669"/>
    <property type="project" value="InterPro"/>
</dbReference>
<keyword evidence="8" id="KW-1185">Reference proteome</keyword>
<dbReference type="PANTHER" id="PTHR33021">
    <property type="entry name" value="BLUE COPPER PROTEIN"/>
    <property type="match status" value="1"/>
</dbReference>
<dbReference type="Proteomes" id="UP001372338">
    <property type="component" value="Unassembled WGS sequence"/>
</dbReference>
<keyword evidence="2" id="KW-1015">Disulfide bond</keyword>
<feature type="domain" description="Phytocyanin" evidence="6">
    <location>
        <begin position="101"/>
        <end position="201"/>
    </location>
</feature>
<keyword evidence="1" id="KW-0732">Signal</keyword>
<sequence length="244" mass="28708">MAQLMLHMKRDIPTLVNQYNRKKFPSQMKFQLTKPRWPEHLHVRSNFGGDALNRNVFITKVFYFCNRELLRMEVKRKIIMCLLMTITMSYHITETESRETVLHRVGGGKYTWVPDVNFTDWASHEHFYKGDWLYFGFDKHIYNVLEVNKTSYENCNDTCFISNITRGGRDVFQLLEARPYYFLSGRGFCFKGMKVAINVEEDTPTPQPELAVSSKAFPSSRMSHTKRPVLLAAALAWTFIWKRP</sequence>
<comment type="similarity">
    <text evidence="4">Belongs to the early nodulin-like (ENODL) family.</text>
</comment>
<comment type="caution">
    <text evidence="7">The sequence shown here is derived from an EMBL/GenBank/DDBJ whole genome shotgun (WGS) entry which is preliminary data.</text>
</comment>
<dbReference type="AlphaFoldDB" id="A0AAN9EPW7"/>
<dbReference type="FunFam" id="2.60.40.420:FF:000018">
    <property type="entry name" value="Lamin-like protein"/>
    <property type="match status" value="1"/>
</dbReference>
<evidence type="ECO:0000256" key="1">
    <source>
        <dbReference type="ARBA" id="ARBA00022729"/>
    </source>
</evidence>
<dbReference type="InterPro" id="IPR039391">
    <property type="entry name" value="Phytocyanin-like"/>
</dbReference>
<dbReference type="EMBL" id="JAYWIO010000005">
    <property type="protein sequence ID" value="KAK7261297.1"/>
    <property type="molecule type" value="Genomic_DNA"/>
</dbReference>
<dbReference type="Gene3D" id="2.60.40.420">
    <property type="entry name" value="Cupredoxins - blue copper proteins"/>
    <property type="match status" value="1"/>
</dbReference>
<evidence type="ECO:0000313" key="7">
    <source>
        <dbReference type="EMBL" id="KAK7261297.1"/>
    </source>
</evidence>
<accession>A0AAN9EPW7</accession>
<gene>
    <name evidence="7" type="ORF">RIF29_27606</name>
</gene>
<comment type="function">
    <text evidence="5">May act as a carbohydrate transporter.</text>
</comment>
<dbReference type="SUPFAM" id="SSF49503">
    <property type="entry name" value="Cupredoxins"/>
    <property type="match status" value="1"/>
</dbReference>
<evidence type="ECO:0000259" key="6">
    <source>
        <dbReference type="PROSITE" id="PS51485"/>
    </source>
</evidence>